<accession>A0A7R9BRA6</accession>
<protein>
    <submittedName>
        <fullName evidence="1">Uncharacterized protein</fullName>
    </submittedName>
</protein>
<name>A0A7R9BRA6_9CRUS</name>
<dbReference type="AlphaFoldDB" id="A0A7R9BRA6"/>
<keyword evidence="2" id="KW-1185">Reference proteome</keyword>
<dbReference type="Proteomes" id="UP000678499">
    <property type="component" value="Unassembled WGS sequence"/>
</dbReference>
<sequence length="175" mass="19469">MLTLPNEKPKYILQNGHCGSTELCLASWSSVSIFMPIIILFVTLEESEAPKQPLAEKRRGFTRNLGTPMSKVTHLTSVACKAVQYSSDGLYDRGLITGATDPGRKVNWSSFQAAIFKRESVGRFDFCLGGRDADSDLILPPSFDADYSDGVEWESRNKKPGLRMYADELIPIFIL</sequence>
<organism evidence="1">
    <name type="scientific">Notodromas monacha</name>
    <dbReference type="NCBI Taxonomy" id="399045"/>
    <lineage>
        <taxon>Eukaryota</taxon>
        <taxon>Metazoa</taxon>
        <taxon>Ecdysozoa</taxon>
        <taxon>Arthropoda</taxon>
        <taxon>Crustacea</taxon>
        <taxon>Oligostraca</taxon>
        <taxon>Ostracoda</taxon>
        <taxon>Podocopa</taxon>
        <taxon>Podocopida</taxon>
        <taxon>Cypridocopina</taxon>
        <taxon>Cypridoidea</taxon>
        <taxon>Cyprididae</taxon>
        <taxon>Notodromas</taxon>
    </lineage>
</organism>
<proteinExistence type="predicted"/>
<reference evidence="1" key="1">
    <citation type="submission" date="2020-11" db="EMBL/GenBank/DDBJ databases">
        <authorList>
            <person name="Tran Van P."/>
        </authorList>
    </citation>
    <scope>NUCLEOTIDE SEQUENCE</scope>
</reference>
<gene>
    <name evidence="1" type="ORF">NMOB1V02_LOCUS7731</name>
</gene>
<evidence type="ECO:0000313" key="2">
    <source>
        <dbReference type="Proteomes" id="UP000678499"/>
    </source>
</evidence>
<dbReference type="EMBL" id="CAJPEX010001924">
    <property type="protein sequence ID" value="CAG0920219.1"/>
    <property type="molecule type" value="Genomic_DNA"/>
</dbReference>
<dbReference type="EMBL" id="OA883961">
    <property type="protein sequence ID" value="CAD7280067.1"/>
    <property type="molecule type" value="Genomic_DNA"/>
</dbReference>
<evidence type="ECO:0000313" key="1">
    <source>
        <dbReference type="EMBL" id="CAD7280067.1"/>
    </source>
</evidence>